<dbReference type="OrthoDB" id="7873178at2"/>
<dbReference type="STRING" id="1165689.SAMN02927914_05071"/>
<dbReference type="RefSeq" id="WP_091583811.1">
    <property type="nucleotide sequence ID" value="NZ_FMXM01000019.1"/>
</dbReference>
<dbReference type="EMBL" id="FMXM01000019">
    <property type="protein sequence ID" value="SDA93940.1"/>
    <property type="molecule type" value="Genomic_DNA"/>
</dbReference>
<protein>
    <submittedName>
        <fullName evidence="1">Uncharacterized protein</fullName>
    </submittedName>
</protein>
<dbReference type="AlphaFoldDB" id="A0A1G5ZHG4"/>
<dbReference type="Proteomes" id="UP000198588">
    <property type="component" value="Unassembled WGS sequence"/>
</dbReference>
<name>A0A1G5ZHG4_9HYPH</name>
<evidence type="ECO:0000313" key="2">
    <source>
        <dbReference type="Proteomes" id="UP000198588"/>
    </source>
</evidence>
<gene>
    <name evidence="1" type="ORF">SAMN02927914_05071</name>
</gene>
<evidence type="ECO:0000313" key="1">
    <source>
        <dbReference type="EMBL" id="SDA93940.1"/>
    </source>
</evidence>
<accession>A0A1G5ZHG4</accession>
<organism evidence="1 2">
    <name type="scientific">Mesorhizobium qingshengii</name>
    <dbReference type="NCBI Taxonomy" id="1165689"/>
    <lineage>
        <taxon>Bacteria</taxon>
        <taxon>Pseudomonadati</taxon>
        <taxon>Pseudomonadota</taxon>
        <taxon>Alphaproteobacteria</taxon>
        <taxon>Hyphomicrobiales</taxon>
        <taxon>Phyllobacteriaceae</taxon>
        <taxon>Mesorhizobium</taxon>
    </lineage>
</organism>
<proteinExistence type="predicted"/>
<reference evidence="1 2" key="1">
    <citation type="submission" date="2016-10" db="EMBL/GenBank/DDBJ databases">
        <authorList>
            <person name="de Groot N.N."/>
        </authorList>
    </citation>
    <scope>NUCLEOTIDE SEQUENCE [LARGE SCALE GENOMIC DNA]</scope>
    <source>
        <strain evidence="1 2">CGMCC 1.12097</strain>
    </source>
</reference>
<sequence>MKQEDEMQTELTAEEESKDEFFERLAKLSEEMVAKHGKDFSMGALVLAARWIAENRVGKLKTN</sequence>